<dbReference type="Pfam" id="PF13354">
    <property type="entry name" value="Beta-lactamase2"/>
    <property type="match status" value="1"/>
</dbReference>
<dbReference type="Proteomes" id="UP000195120">
    <property type="component" value="Unassembled WGS sequence"/>
</dbReference>
<proteinExistence type="predicted"/>
<keyword evidence="3" id="KW-0121">Carboxypeptidase</keyword>
<protein>
    <submittedName>
        <fullName evidence="3">D-alanyl-D-alanine carboxypeptidase</fullName>
    </submittedName>
</protein>
<evidence type="ECO:0000313" key="4">
    <source>
        <dbReference type="Proteomes" id="UP000195120"/>
    </source>
</evidence>
<name>A0A9X6LQ29_BACTU</name>
<evidence type="ECO:0000259" key="2">
    <source>
        <dbReference type="Pfam" id="PF13354"/>
    </source>
</evidence>
<accession>A0A9X6LQ29</accession>
<keyword evidence="3" id="KW-0645">Protease</keyword>
<feature type="domain" description="Beta-lactamase class A catalytic" evidence="2">
    <location>
        <begin position="57"/>
        <end position="176"/>
    </location>
</feature>
<keyword evidence="1" id="KW-0812">Transmembrane</keyword>
<dbReference type="PROSITE" id="PS51257">
    <property type="entry name" value="PROKAR_LIPOPROTEIN"/>
    <property type="match status" value="1"/>
</dbReference>
<dbReference type="GO" id="GO:0004180">
    <property type="term" value="F:carboxypeptidase activity"/>
    <property type="evidence" value="ECO:0007669"/>
    <property type="project" value="UniProtKB-KW"/>
</dbReference>
<reference evidence="3 4" key="1">
    <citation type="submission" date="2016-10" db="EMBL/GenBank/DDBJ databases">
        <title>Comparative genomics of Bacillus thuringiensis reveals a path to pathogens against multiple invertebrate hosts.</title>
        <authorList>
            <person name="Zheng J."/>
            <person name="Gao Q."/>
            <person name="Liu H."/>
            <person name="Peng D."/>
            <person name="Ruan L."/>
            <person name="Sun M."/>
        </authorList>
    </citation>
    <scope>NUCLEOTIDE SEQUENCE [LARGE SCALE GENOMIC DNA]</scope>
    <source>
        <strain evidence="3">BGSC 4BW1</strain>
    </source>
</reference>
<evidence type="ECO:0000256" key="1">
    <source>
        <dbReference type="SAM" id="Phobius"/>
    </source>
</evidence>
<keyword evidence="1" id="KW-1133">Transmembrane helix</keyword>
<keyword evidence="1" id="KW-0472">Membrane</keyword>
<dbReference type="RefSeq" id="WP_001214666.1">
    <property type="nucleotide sequence ID" value="NZ_MOOP01000060.1"/>
</dbReference>
<keyword evidence="3" id="KW-0378">Hydrolase</keyword>
<comment type="caution">
    <text evidence="3">The sequence shown here is derived from an EMBL/GenBank/DDBJ whole genome shotgun (WGS) entry which is preliminary data.</text>
</comment>
<dbReference type="PANTHER" id="PTHR35333">
    <property type="entry name" value="BETA-LACTAMASE"/>
    <property type="match status" value="1"/>
</dbReference>
<dbReference type="GeneID" id="99617906"/>
<feature type="transmembrane region" description="Helical" evidence="1">
    <location>
        <begin position="6"/>
        <end position="24"/>
    </location>
</feature>
<dbReference type="AlphaFoldDB" id="A0A9X6LQ29"/>
<dbReference type="InterPro" id="IPR045155">
    <property type="entry name" value="Beta-lactam_cat"/>
</dbReference>
<dbReference type="GO" id="GO:0008800">
    <property type="term" value="F:beta-lactamase activity"/>
    <property type="evidence" value="ECO:0007669"/>
    <property type="project" value="InterPro"/>
</dbReference>
<dbReference type="EMBL" id="MOOP01000060">
    <property type="protein sequence ID" value="OUB50269.1"/>
    <property type="molecule type" value="Genomic_DNA"/>
</dbReference>
<dbReference type="SUPFAM" id="SSF56601">
    <property type="entry name" value="beta-lactamase/transpeptidase-like"/>
    <property type="match status" value="1"/>
</dbReference>
<dbReference type="GO" id="GO:0046677">
    <property type="term" value="P:response to antibiotic"/>
    <property type="evidence" value="ECO:0007669"/>
    <property type="project" value="InterPro"/>
</dbReference>
<dbReference type="SMR" id="A0A9X6LQ29"/>
<gene>
    <name evidence="3" type="ORF">BK741_10820</name>
</gene>
<dbReference type="InterPro" id="IPR012338">
    <property type="entry name" value="Beta-lactam/transpept-like"/>
</dbReference>
<dbReference type="Gene3D" id="3.40.710.10">
    <property type="entry name" value="DD-peptidase/beta-lactamase superfamily"/>
    <property type="match status" value="1"/>
</dbReference>
<evidence type="ECO:0000313" key="3">
    <source>
        <dbReference type="EMBL" id="OUB50269.1"/>
    </source>
</evidence>
<organism evidence="3 4">
    <name type="scientific">Bacillus thuringiensis serovar iberica</name>
    <dbReference type="NCBI Taxonomy" id="180866"/>
    <lineage>
        <taxon>Bacteria</taxon>
        <taxon>Bacillati</taxon>
        <taxon>Bacillota</taxon>
        <taxon>Bacilli</taxon>
        <taxon>Bacillales</taxon>
        <taxon>Bacillaceae</taxon>
        <taxon>Bacillus</taxon>
        <taxon>Bacillus cereus group</taxon>
    </lineage>
</organism>
<sequence length="364" mass="41768">MRGLKVVGIIAGITIVGCIAFFSVKEYVNSKEDSNYVLNYIKEHKDDKTTSLIVKRNGETLTSINEKEKLPLASMSKIIIAIEYAKQVAEGKIRKDEQISLKELEKYYVKNTDGGAHPAWLDDVKVKELVKGGQTSLEEVVKGMIHYSSNANASYLLDKLGAARINESLKELGLNSHDEFYPTYTGALYMRGYVEKELHIPQNKALDKLRNMSNDEYVKHVWQIHEWMKDEKEWTKREISLKADMDFQRIWSDRFIGANAKDYMSLLEKINSRNYFTPQMQGEIENIFKGTVGEGMFEFAGQKGGSTAFVLTNSFYGTDKKGNKIEIVFMMNNLSEKAFEKLLSNMDYFIRDIVISEEFRNKLQ</sequence>
<dbReference type="GO" id="GO:0030655">
    <property type="term" value="P:beta-lactam antibiotic catabolic process"/>
    <property type="evidence" value="ECO:0007669"/>
    <property type="project" value="InterPro"/>
</dbReference>
<dbReference type="PANTHER" id="PTHR35333:SF3">
    <property type="entry name" value="BETA-LACTAMASE-TYPE TRANSPEPTIDASE FOLD CONTAINING PROTEIN"/>
    <property type="match status" value="1"/>
</dbReference>
<dbReference type="InterPro" id="IPR000871">
    <property type="entry name" value="Beta-lactam_class-A"/>
</dbReference>